<reference evidence="1 2" key="1">
    <citation type="submission" date="2016-01" db="EMBL/GenBank/DDBJ databases">
        <authorList>
            <consortium name="TB Trials Study Group"/>
            <person name="Sutton G."/>
            <person name="Brinkac L."/>
            <person name="Sanka R."/>
            <person name="Adams M."/>
            <person name="Lau E.L."/>
            <person name="Macaden R."/>
            <person name="Grewal H.M.S."/>
        </authorList>
    </citation>
    <scope>NUCLEOTIDE SEQUENCE [LARGE SCALE GENOMIC DNA]</scope>
    <source>
        <strain evidence="1 2">IS-1744</strain>
    </source>
</reference>
<gene>
    <name evidence="1" type="ORF">AU192_18645</name>
</gene>
<name>A0A101A916_9MYCO</name>
<protein>
    <submittedName>
        <fullName evidence="1">Uncharacterized protein</fullName>
    </submittedName>
</protein>
<evidence type="ECO:0000313" key="1">
    <source>
        <dbReference type="EMBL" id="KUI18675.1"/>
    </source>
</evidence>
<sequence>MTSSLKATVPRLCLPPRAVRAFRLVTTGVYVLDQVQIREPALQFFEGRTYPWLDQIPIIPM</sequence>
<comment type="caution">
    <text evidence="1">The sequence shown here is derived from an EMBL/GenBank/DDBJ whole genome shotgun (WGS) entry which is preliminary data.</text>
</comment>
<dbReference type="AlphaFoldDB" id="A0A101A916"/>
<evidence type="ECO:0000313" key="2">
    <source>
        <dbReference type="Proteomes" id="UP000053707"/>
    </source>
</evidence>
<dbReference type="Proteomes" id="UP000053707">
    <property type="component" value="Unassembled WGS sequence"/>
</dbReference>
<organism evidence="1 2">
    <name type="scientific">Mycobacterium lehmannii</name>
    <dbReference type="NCBI Taxonomy" id="2048550"/>
    <lineage>
        <taxon>Bacteria</taxon>
        <taxon>Bacillati</taxon>
        <taxon>Actinomycetota</taxon>
        <taxon>Actinomycetes</taxon>
        <taxon>Mycobacteriales</taxon>
        <taxon>Mycobacteriaceae</taxon>
        <taxon>Mycobacterium</taxon>
    </lineage>
</organism>
<keyword evidence="2" id="KW-1185">Reference proteome</keyword>
<dbReference type="EMBL" id="LQIR01000011">
    <property type="protein sequence ID" value="KUI18675.1"/>
    <property type="molecule type" value="Genomic_DNA"/>
</dbReference>
<proteinExistence type="predicted"/>
<accession>A0A101A916</accession>